<name>J0WU53_AURST</name>
<accession>J0WU53</accession>
<evidence type="ECO:0000313" key="2">
    <source>
        <dbReference type="EMBL" id="EJD36289.1"/>
    </source>
</evidence>
<dbReference type="EMBL" id="JH687866">
    <property type="protein sequence ID" value="EJD36289.1"/>
    <property type="molecule type" value="Genomic_DNA"/>
</dbReference>
<evidence type="ECO:0000313" key="3">
    <source>
        <dbReference type="Proteomes" id="UP000006514"/>
    </source>
</evidence>
<dbReference type="Gene3D" id="3.40.630.30">
    <property type="match status" value="1"/>
</dbReference>
<dbReference type="InterPro" id="IPR016181">
    <property type="entry name" value="Acyl_CoA_acyltransferase"/>
</dbReference>
<dbReference type="KEGG" id="adl:AURDEDRAFT_188440"/>
<feature type="region of interest" description="Disordered" evidence="1">
    <location>
        <begin position="572"/>
        <end position="700"/>
    </location>
</feature>
<organism evidence="2 3">
    <name type="scientific">Auricularia subglabra (strain TFB-10046 / SS5)</name>
    <name type="common">White-rot fungus</name>
    <name type="synonym">Auricularia delicata (strain TFB10046)</name>
    <dbReference type="NCBI Taxonomy" id="717982"/>
    <lineage>
        <taxon>Eukaryota</taxon>
        <taxon>Fungi</taxon>
        <taxon>Dikarya</taxon>
        <taxon>Basidiomycota</taxon>
        <taxon>Agaricomycotina</taxon>
        <taxon>Agaricomycetes</taxon>
        <taxon>Auriculariales</taxon>
        <taxon>Auriculariaceae</taxon>
        <taxon>Auricularia</taxon>
    </lineage>
</organism>
<gene>
    <name evidence="2" type="ORF">AURDEDRAFT_188440</name>
</gene>
<dbReference type="eggNOG" id="ENOG502STB6">
    <property type="taxonomic scope" value="Eukaryota"/>
</dbReference>
<reference evidence="3" key="1">
    <citation type="journal article" date="2012" name="Science">
        <title>The Paleozoic origin of enzymatic lignin decomposition reconstructed from 31 fungal genomes.</title>
        <authorList>
            <person name="Floudas D."/>
            <person name="Binder M."/>
            <person name="Riley R."/>
            <person name="Barry K."/>
            <person name="Blanchette R.A."/>
            <person name="Henrissat B."/>
            <person name="Martinez A.T."/>
            <person name="Otillar R."/>
            <person name="Spatafora J.W."/>
            <person name="Yadav J.S."/>
            <person name="Aerts A."/>
            <person name="Benoit I."/>
            <person name="Boyd A."/>
            <person name="Carlson A."/>
            <person name="Copeland A."/>
            <person name="Coutinho P.M."/>
            <person name="de Vries R.P."/>
            <person name="Ferreira P."/>
            <person name="Findley K."/>
            <person name="Foster B."/>
            <person name="Gaskell J."/>
            <person name="Glotzer D."/>
            <person name="Gorecki P."/>
            <person name="Heitman J."/>
            <person name="Hesse C."/>
            <person name="Hori C."/>
            <person name="Igarashi K."/>
            <person name="Jurgens J.A."/>
            <person name="Kallen N."/>
            <person name="Kersten P."/>
            <person name="Kohler A."/>
            <person name="Kuees U."/>
            <person name="Kumar T.K.A."/>
            <person name="Kuo A."/>
            <person name="LaButti K."/>
            <person name="Larrondo L.F."/>
            <person name="Lindquist E."/>
            <person name="Ling A."/>
            <person name="Lombard V."/>
            <person name="Lucas S."/>
            <person name="Lundell T."/>
            <person name="Martin R."/>
            <person name="McLaughlin D.J."/>
            <person name="Morgenstern I."/>
            <person name="Morin E."/>
            <person name="Murat C."/>
            <person name="Nagy L.G."/>
            <person name="Nolan M."/>
            <person name="Ohm R.A."/>
            <person name="Patyshakuliyeva A."/>
            <person name="Rokas A."/>
            <person name="Ruiz-Duenas F.J."/>
            <person name="Sabat G."/>
            <person name="Salamov A."/>
            <person name="Samejima M."/>
            <person name="Schmutz J."/>
            <person name="Slot J.C."/>
            <person name="St John F."/>
            <person name="Stenlid J."/>
            <person name="Sun H."/>
            <person name="Sun S."/>
            <person name="Syed K."/>
            <person name="Tsang A."/>
            <person name="Wiebenga A."/>
            <person name="Young D."/>
            <person name="Pisabarro A."/>
            <person name="Eastwood D.C."/>
            <person name="Martin F."/>
            <person name="Cullen D."/>
            <person name="Grigoriev I.V."/>
            <person name="Hibbett D.S."/>
        </authorList>
    </citation>
    <scope>NUCLEOTIDE SEQUENCE [LARGE SCALE GENOMIC DNA]</scope>
    <source>
        <strain evidence="3">TFB10046</strain>
    </source>
</reference>
<keyword evidence="3" id="KW-1185">Reference proteome</keyword>
<dbReference type="AlphaFoldDB" id="J0WU53"/>
<evidence type="ECO:0000256" key="1">
    <source>
        <dbReference type="SAM" id="MobiDB-lite"/>
    </source>
</evidence>
<feature type="compositionally biased region" description="Low complexity" evidence="1">
    <location>
        <begin position="612"/>
        <end position="621"/>
    </location>
</feature>
<proteinExistence type="predicted"/>
<feature type="compositionally biased region" description="Basic and acidic residues" evidence="1">
    <location>
        <begin position="572"/>
        <end position="584"/>
    </location>
</feature>
<dbReference type="OrthoDB" id="64477at2759"/>
<dbReference type="InParanoid" id="J0WU53"/>
<dbReference type="Proteomes" id="UP000006514">
    <property type="component" value="Unassembled WGS sequence"/>
</dbReference>
<sequence>MSSALSVPARDDVWITTCCPSWDADHLAGPYELWKMLLTTSAAASSSQAKDLYDLADHCLYFARIYRLLPSERNSGHCYANVHQTIIKHAPSPWTLAQCSWTPPTPPPSLNTPVGQLDLDSVARDLQQRMTQSLRIPYPSGRLWQYAIAHVAYDQCSTKYRAYLFDSLIYFVSEVRSPLWPIVSVNERSTPLEVAACIDLNDVAQLRLVFTGRSGMLPLEIELDVRQGSQRKRVTLGFSSPAELVSWENTLRTLLEARGRMAVTPSATTDAVNALHHVTDWRGASGKLGAFMAHTIVAICGGMADPTPIARVGVYLFATALVVLYTDRDDQNHLVQLAACIDLFRVQRLALCGRGNTLCVSICETERAGNDRGSLVRKNYYFEFDNATEATAWLNSIREHTPPASGELFAPPAPFGSGGSTEHWSLAGVVFLAPSTSGAENEYNIGVGLLPLFQSAGLASHAVAHALGVAFDTLGAHRVLARILNGDTAGASVRKFVQLGFSHEGVRRRAAMHPAERCWVDVSELAVLDSDWAVRHSVPKRAPSLWDEMFARHQREHEQMLRWEARGLKRTKSMETVRDQRALEDAAPTPSMVGNGSVAEDAAQAPDPPPVTSASVSAAVASPPPPSQSDTASSWDAVDDLSDVEPLPDKMERWTATTRLAAEDGGSDTESWGDLDMKTDDEAGNPPSAEVRGENVAMKT</sequence>
<dbReference type="SUPFAM" id="SSF55729">
    <property type="entry name" value="Acyl-CoA N-acyltransferases (Nat)"/>
    <property type="match status" value="1"/>
</dbReference>
<protein>
    <submittedName>
        <fullName evidence="2">Uncharacterized protein</fullName>
    </submittedName>
</protein>